<evidence type="ECO:0000313" key="2">
    <source>
        <dbReference type="Proteomes" id="UP000192758"/>
    </source>
</evidence>
<protein>
    <submittedName>
        <fullName evidence="1">Uncharacterized protein</fullName>
    </submittedName>
</protein>
<name>A0A1W0E6G0_9MICR</name>
<gene>
    <name evidence="1" type="ORF">EHP00_210</name>
</gene>
<sequence>MRPFVITTIIFFSKIIGVNFAQKICLKFYAIFMNFSFLNELEELFFAIEFKKIPFYTYKRLLRNVESIVGNEILYLPDKRTALIKISCFYFKHLKHIDLHLSHIFIRELGNELIIDLFTNFIYEINDISLETLTRILLFLKRLTCNKQCNIKITDVFFENLFSKVIESFESINILKILKVFSNTDKNFIHKCIQKLLYFLQKDVYDLKQIQVFLLLCKSYKKYFYFFMRILRVQKILLNDLCIREILMFIIKEPVLLEITHNHLLFQEVFVFAFETNVNICIIELKIISSNILLQLLEQNPINFKTSLENFNYCKNGKNQS</sequence>
<evidence type="ECO:0000313" key="1">
    <source>
        <dbReference type="EMBL" id="OQS54857.1"/>
    </source>
</evidence>
<dbReference type="AlphaFoldDB" id="A0A1W0E6G0"/>
<organism evidence="1 2">
    <name type="scientific">Ecytonucleospora hepatopenaei</name>
    <dbReference type="NCBI Taxonomy" id="646526"/>
    <lineage>
        <taxon>Eukaryota</taxon>
        <taxon>Fungi</taxon>
        <taxon>Fungi incertae sedis</taxon>
        <taxon>Microsporidia</taxon>
        <taxon>Enterocytozoonidae</taxon>
        <taxon>Ecytonucleospora</taxon>
    </lineage>
</organism>
<keyword evidence="2" id="KW-1185">Reference proteome</keyword>
<dbReference type="EMBL" id="MNPJ01000016">
    <property type="protein sequence ID" value="OQS54857.1"/>
    <property type="molecule type" value="Genomic_DNA"/>
</dbReference>
<dbReference type="VEuPathDB" id="MicrosporidiaDB:EHP00_210"/>
<proteinExistence type="predicted"/>
<dbReference type="Proteomes" id="UP000192758">
    <property type="component" value="Unassembled WGS sequence"/>
</dbReference>
<accession>A0A1W0E6G0</accession>
<comment type="caution">
    <text evidence="1">The sequence shown here is derived from an EMBL/GenBank/DDBJ whole genome shotgun (WGS) entry which is preliminary data.</text>
</comment>
<reference evidence="1 2" key="1">
    <citation type="journal article" date="2017" name="Environ. Microbiol.">
        <title>Decay of the glycolytic pathway and adaptation to intranuclear parasitism within Enterocytozoonidae microsporidia.</title>
        <authorList>
            <person name="Wiredu Boakye D."/>
            <person name="Jaroenlak P."/>
            <person name="Prachumwat A."/>
            <person name="Williams T.A."/>
            <person name="Bateman K.S."/>
            <person name="Itsathitphaisarn O."/>
            <person name="Sritunyalucksana K."/>
            <person name="Paszkiewicz K.H."/>
            <person name="Moore K.A."/>
            <person name="Stentiford G.D."/>
            <person name="Williams B.A."/>
        </authorList>
    </citation>
    <scope>NUCLEOTIDE SEQUENCE [LARGE SCALE GENOMIC DNA]</scope>
    <source>
        <strain evidence="1 2">TH1</strain>
    </source>
</reference>